<reference evidence="2 3" key="1">
    <citation type="journal article" date="2019" name="Emerg. Microbes Infect.">
        <title>Comprehensive subspecies identification of 175 nontuberculous mycobacteria species based on 7547 genomic profiles.</title>
        <authorList>
            <person name="Matsumoto Y."/>
            <person name="Kinjo T."/>
            <person name="Motooka D."/>
            <person name="Nabeya D."/>
            <person name="Jung N."/>
            <person name="Uechi K."/>
            <person name="Horii T."/>
            <person name="Iida T."/>
            <person name="Fujita J."/>
            <person name="Nakamura S."/>
        </authorList>
    </citation>
    <scope>NUCLEOTIDE SEQUENCE [LARGE SCALE GENOMIC DNA]</scope>
    <source>
        <strain evidence="2 3">JCM 14738</strain>
    </source>
</reference>
<name>A0A7I7Y817_9MYCO</name>
<dbReference type="InterPro" id="IPR025714">
    <property type="entry name" value="Methyltranfer_dom"/>
</dbReference>
<evidence type="ECO:0000313" key="2">
    <source>
        <dbReference type="EMBL" id="BBZ37836.1"/>
    </source>
</evidence>
<feature type="domain" description="Methyltransferase" evidence="1">
    <location>
        <begin position="64"/>
        <end position="193"/>
    </location>
</feature>
<dbReference type="EMBL" id="AP022613">
    <property type="protein sequence ID" value="BBZ37836.1"/>
    <property type="molecule type" value="Genomic_DNA"/>
</dbReference>
<evidence type="ECO:0000313" key="3">
    <source>
        <dbReference type="Proteomes" id="UP000467385"/>
    </source>
</evidence>
<dbReference type="Pfam" id="PF13847">
    <property type="entry name" value="Methyltransf_31"/>
    <property type="match status" value="1"/>
</dbReference>
<dbReference type="Proteomes" id="UP000467385">
    <property type="component" value="Chromosome"/>
</dbReference>
<dbReference type="InterPro" id="IPR029063">
    <property type="entry name" value="SAM-dependent_MTases_sf"/>
</dbReference>
<evidence type="ECO:0000259" key="1">
    <source>
        <dbReference type="Pfam" id="PF13847"/>
    </source>
</evidence>
<keyword evidence="3" id="KW-1185">Reference proteome</keyword>
<dbReference type="GO" id="GO:0008168">
    <property type="term" value="F:methyltransferase activity"/>
    <property type="evidence" value="ECO:0007669"/>
    <property type="project" value="TreeGrafter"/>
</dbReference>
<dbReference type="PANTHER" id="PTHR43464:SF83">
    <property type="entry name" value="MALONYL-[ACYL-CARRIER PROTEIN] O-METHYLTRANSFERASE"/>
    <property type="match status" value="1"/>
</dbReference>
<dbReference type="Gene3D" id="3.40.50.150">
    <property type="entry name" value="Vaccinia Virus protein VP39"/>
    <property type="match status" value="1"/>
</dbReference>
<sequence>MSGSLTFAVLTRFSEVKVMGINQTLSDDNTYVLGHVDAEIQRLLLQGRLYNDFTEHALRLAGLRPGMRVLDVGCGPGDVSIIAARIVGQRGAVLGVDANAEVVALARTRAADQGLETVRFEATAIDDISLDQPFDAVIGRLILMHLRDPVTALRHLATNVRPGGLVAFCESDANGAYNVAGLPLFAAIKETAAKAFQAAGVDPAFGTKLPTLFRRAGLGAPRLALGAPLGGAGDADIPAYVAETWRSVFPLAERRGLVPAELADLDTLRQRLQDEIAVAQAVVVMPPLICASTKVYPRFRRNEE</sequence>
<dbReference type="SUPFAM" id="SSF53335">
    <property type="entry name" value="S-adenosyl-L-methionine-dependent methyltransferases"/>
    <property type="match status" value="1"/>
</dbReference>
<accession>A0A7I7Y817</accession>
<proteinExistence type="predicted"/>
<dbReference type="PANTHER" id="PTHR43464">
    <property type="entry name" value="METHYLTRANSFERASE"/>
    <property type="match status" value="1"/>
</dbReference>
<gene>
    <name evidence="2" type="ORF">MCNS_08990</name>
</gene>
<dbReference type="AlphaFoldDB" id="A0A7I7Y817"/>
<dbReference type="CDD" id="cd02440">
    <property type="entry name" value="AdoMet_MTases"/>
    <property type="match status" value="1"/>
</dbReference>
<protein>
    <recommendedName>
        <fullName evidence="1">Methyltransferase domain-containing protein</fullName>
    </recommendedName>
</protein>
<organism evidence="2 3">
    <name type="scientific">Mycobacterium conspicuum</name>
    <dbReference type="NCBI Taxonomy" id="44010"/>
    <lineage>
        <taxon>Bacteria</taxon>
        <taxon>Bacillati</taxon>
        <taxon>Actinomycetota</taxon>
        <taxon>Actinomycetes</taxon>
        <taxon>Mycobacteriales</taxon>
        <taxon>Mycobacteriaceae</taxon>
        <taxon>Mycobacterium</taxon>
    </lineage>
</organism>